<dbReference type="Proteomes" id="UP000008467">
    <property type="component" value="Chromosome"/>
</dbReference>
<organism evidence="1 2">
    <name type="scientific">Cellulosilyticum lentocellum (strain ATCC 49066 / DSM 5427 / NCIMB 11756 / RHM5)</name>
    <name type="common">Clostridium lentocellum</name>
    <dbReference type="NCBI Taxonomy" id="642492"/>
    <lineage>
        <taxon>Bacteria</taxon>
        <taxon>Bacillati</taxon>
        <taxon>Bacillota</taxon>
        <taxon>Clostridia</taxon>
        <taxon>Lachnospirales</taxon>
        <taxon>Cellulosilyticaceae</taxon>
        <taxon>Cellulosilyticum</taxon>
    </lineage>
</organism>
<evidence type="ECO:0000313" key="2">
    <source>
        <dbReference type="Proteomes" id="UP000008467"/>
    </source>
</evidence>
<dbReference type="HOGENOM" id="CLU_3133724_0_0_9"/>
<dbReference type="AlphaFoldDB" id="F2JGE6"/>
<evidence type="ECO:0000313" key="1">
    <source>
        <dbReference type="EMBL" id="ADZ81841.1"/>
    </source>
</evidence>
<dbReference type="EMBL" id="CP002582">
    <property type="protein sequence ID" value="ADZ81841.1"/>
    <property type="molecule type" value="Genomic_DNA"/>
</dbReference>
<gene>
    <name evidence="1" type="ordered locus">Clole_0081</name>
</gene>
<name>F2JGE6_CELLD</name>
<keyword evidence="2" id="KW-1185">Reference proteome</keyword>
<accession>F2JGE6</accession>
<dbReference type="RefSeq" id="WP_013655142.1">
    <property type="nucleotide sequence ID" value="NC_015275.1"/>
</dbReference>
<sequence length="49" mass="5818">MDKYKDKRDINYNSQFNELTREESIIIKAGGVTRKFFSVINECIREIFG</sequence>
<dbReference type="STRING" id="642492.Clole_0081"/>
<proteinExistence type="predicted"/>
<reference evidence="1 2" key="1">
    <citation type="journal article" date="2011" name="J. Bacteriol.">
        <title>Complete genome sequence of the cellulose-degrading bacterium Cellulosilyticum lentocellum.</title>
        <authorList>
            <consortium name="US DOE Joint Genome Institute"/>
            <person name="Miller D.A."/>
            <person name="Suen G."/>
            <person name="Bruce D."/>
            <person name="Copeland A."/>
            <person name="Cheng J.F."/>
            <person name="Detter C."/>
            <person name="Goodwin L.A."/>
            <person name="Han C.S."/>
            <person name="Hauser L.J."/>
            <person name="Land M.L."/>
            <person name="Lapidus A."/>
            <person name="Lucas S."/>
            <person name="Meincke L."/>
            <person name="Pitluck S."/>
            <person name="Tapia R."/>
            <person name="Teshima H."/>
            <person name="Woyke T."/>
            <person name="Fox B.G."/>
            <person name="Angert E.R."/>
            <person name="Currie C.R."/>
        </authorList>
    </citation>
    <scope>NUCLEOTIDE SEQUENCE [LARGE SCALE GENOMIC DNA]</scope>
    <source>
        <strain evidence="2">ATCC 49066 / DSM 5427 / NCIMB 11756 / RHM5</strain>
    </source>
</reference>
<protein>
    <submittedName>
        <fullName evidence="1">Uncharacterized protein</fullName>
    </submittedName>
</protein>
<dbReference type="KEGG" id="cle:Clole_0081"/>